<dbReference type="Gene3D" id="1.10.1220.170">
    <property type="match status" value="1"/>
</dbReference>
<name>A0A101DZE1_ARCFL</name>
<reference evidence="2" key="1">
    <citation type="journal article" date="2015" name="MBio">
        <title>Genome-resolved metagenomic analysis reveals roles for candidate phyla and other microbial community members in biogeochemical transformations in oil reservoirs.</title>
        <authorList>
            <person name="Hu P."/>
            <person name="Tom L."/>
            <person name="Singh A."/>
            <person name="Thomas B.C."/>
            <person name="Baker B.J."/>
            <person name="Piceno Y.M."/>
            <person name="Andersen G.L."/>
            <person name="Banfield J.F."/>
        </authorList>
    </citation>
    <scope>NUCLEOTIDE SEQUENCE [LARGE SCALE GENOMIC DNA]</scope>
    <source>
        <strain evidence="2">49_2300</strain>
        <strain evidence="1">49_95</strain>
    </source>
</reference>
<dbReference type="EMBL" id="LGEQ01000010">
    <property type="protein sequence ID" value="KUJ94068.1"/>
    <property type="molecule type" value="Genomic_DNA"/>
</dbReference>
<protein>
    <submittedName>
        <fullName evidence="2">Uncharacterized protein</fullName>
    </submittedName>
</protein>
<proteinExistence type="predicted"/>
<accession>A0A101DZE1</accession>
<sequence length="65" mass="7691">MNEITPLFDEEVIKVLVQTRNLLEEILETLDIMADKELMEAIFKSENEIRQGKTRNFKEILKELP</sequence>
<evidence type="ECO:0000313" key="3">
    <source>
        <dbReference type="Proteomes" id="UP000054015"/>
    </source>
</evidence>
<dbReference type="SMR" id="A0A101DZE1"/>
<evidence type="ECO:0000313" key="1">
    <source>
        <dbReference type="EMBL" id="KUJ94068.1"/>
    </source>
</evidence>
<comment type="caution">
    <text evidence="2">The sequence shown here is derived from an EMBL/GenBank/DDBJ whole genome shotgun (WGS) entry which is preliminary data.</text>
</comment>
<evidence type="ECO:0000313" key="2">
    <source>
        <dbReference type="EMBL" id="KUK05849.1"/>
    </source>
</evidence>
<reference evidence="3 4" key="2">
    <citation type="journal article" date="2015" name="MBio">
        <title>Genome-Resolved Metagenomic Analysis Reveals Roles for Candidate Phyla and Other Microbial Community Members in Biogeochemical Transformations in Oil Reservoirs.</title>
        <authorList>
            <person name="Hu P."/>
            <person name="Tom L."/>
            <person name="Singh A."/>
            <person name="Thomas B.C."/>
            <person name="Baker B.J."/>
            <person name="Piceno Y.M."/>
            <person name="Andersen G.L."/>
            <person name="Banfield J.F."/>
        </authorList>
    </citation>
    <scope>NUCLEOTIDE SEQUENCE [LARGE SCALE GENOMIC DNA]</scope>
</reference>
<dbReference type="Proteomes" id="UP000054015">
    <property type="component" value="Unassembled WGS sequence"/>
</dbReference>
<dbReference type="PATRIC" id="fig|2234.6.peg.1194"/>
<evidence type="ECO:0000313" key="4">
    <source>
        <dbReference type="Proteomes" id="UP000054307"/>
    </source>
</evidence>
<dbReference type="EMBL" id="LGEX01000073">
    <property type="protein sequence ID" value="KUK05849.1"/>
    <property type="molecule type" value="Genomic_DNA"/>
</dbReference>
<dbReference type="Proteomes" id="UP000054307">
    <property type="component" value="Unassembled WGS sequence"/>
</dbReference>
<organism evidence="2 3">
    <name type="scientific">Archaeoglobus fulgidus</name>
    <dbReference type="NCBI Taxonomy" id="2234"/>
    <lineage>
        <taxon>Archaea</taxon>
        <taxon>Methanobacteriati</taxon>
        <taxon>Methanobacteriota</taxon>
        <taxon>Archaeoglobi</taxon>
        <taxon>Archaeoglobales</taxon>
        <taxon>Archaeoglobaceae</taxon>
        <taxon>Archaeoglobus</taxon>
    </lineage>
</organism>
<gene>
    <name evidence="1" type="ORF">XD40_0780</name>
    <name evidence="2" type="ORF">XD48_1932</name>
</gene>
<dbReference type="AlphaFoldDB" id="A0A101DZE1"/>